<evidence type="ECO:0000259" key="5">
    <source>
        <dbReference type="PROSITE" id="PS51094"/>
    </source>
</evidence>
<evidence type="ECO:0000256" key="4">
    <source>
        <dbReference type="ARBA" id="ARBA00023163"/>
    </source>
</evidence>
<dbReference type="PROSITE" id="PS51094">
    <property type="entry name" value="PTS_EIIA_TYPE_2"/>
    <property type="match status" value="1"/>
</dbReference>
<dbReference type="CDD" id="cd05568">
    <property type="entry name" value="PTS_IIB_bgl_like"/>
    <property type="match status" value="1"/>
</dbReference>
<dbReference type="Pfam" id="PF00359">
    <property type="entry name" value="PTS_EIIA_2"/>
    <property type="match status" value="1"/>
</dbReference>
<dbReference type="InterPro" id="IPR011608">
    <property type="entry name" value="PRD"/>
</dbReference>
<accession>A0A1I3AW52</accession>
<dbReference type="GO" id="GO:0008982">
    <property type="term" value="F:protein-N(PI)-phosphohistidine-sugar phosphotransferase activity"/>
    <property type="evidence" value="ECO:0007669"/>
    <property type="project" value="InterPro"/>
</dbReference>
<dbReference type="PROSITE" id="PS51372">
    <property type="entry name" value="PRD_2"/>
    <property type="match status" value="2"/>
</dbReference>
<dbReference type="SUPFAM" id="SSF63520">
    <property type="entry name" value="PTS-regulatory domain, PRD"/>
    <property type="match status" value="1"/>
</dbReference>
<feature type="domain" description="PRD" evidence="7">
    <location>
        <begin position="310"/>
        <end position="416"/>
    </location>
</feature>
<dbReference type="InterPro" id="IPR036634">
    <property type="entry name" value="PRD_sf"/>
</dbReference>
<dbReference type="Gene3D" id="3.40.50.2300">
    <property type="match status" value="1"/>
</dbReference>
<dbReference type="SUPFAM" id="SSF52794">
    <property type="entry name" value="PTS system IIB component-like"/>
    <property type="match status" value="1"/>
</dbReference>
<proteinExistence type="predicted"/>
<dbReference type="Proteomes" id="UP000198668">
    <property type="component" value="Unassembled WGS sequence"/>
</dbReference>
<dbReference type="AlphaFoldDB" id="A0A1I3AW52"/>
<dbReference type="InterPro" id="IPR013196">
    <property type="entry name" value="HTH_11"/>
</dbReference>
<evidence type="ECO:0000256" key="1">
    <source>
        <dbReference type="ARBA" id="ARBA00022679"/>
    </source>
</evidence>
<organism evidence="8 9">
    <name type="scientific">Pisciglobus halotolerans</name>
    <dbReference type="NCBI Taxonomy" id="745365"/>
    <lineage>
        <taxon>Bacteria</taxon>
        <taxon>Bacillati</taxon>
        <taxon>Bacillota</taxon>
        <taxon>Bacilli</taxon>
        <taxon>Lactobacillales</taxon>
        <taxon>Carnobacteriaceae</taxon>
    </lineage>
</organism>
<keyword evidence="4" id="KW-0804">Transcription</keyword>
<dbReference type="PANTHER" id="PTHR30185">
    <property type="entry name" value="CRYPTIC BETA-GLUCOSIDE BGL OPERON ANTITERMINATOR"/>
    <property type="match status" value="1"/>
</dbReference>
<evidence type="ECO:0000256" key="3">
    <source>
        <dbReference type="ARBA" id="ARBA00023015"/>
    </source>
</evidence>
<dbReference type="GO" id="GO:0006355">
    <property type="term" value="P:regulation of DNA-templated transcription"/>
    <property type="evidence" value="ECO:0007669"/>
    <property type="project" value="InterPro"/>
</dbReference>
<dbReference type="RefSeq" id="WP_245741763.1">
    <property type="nucleotide sequence ID" value="NZ_FOQE01000002.1"/>
</dbReference>
<evidence type="ECO:0000256" key="2">
    <source>
        <dbReference type="ARBA" id="ARBA00022737"/>
    </source>
</evidence>
<dbReference type="InterPro" id="IPR036390">
    <property type="entry name" value="WH_DNA-bd_sf"/>
</dbReference>
<dbReference type="Gene3D" id="3.40.930.10">
    <property type="entry name" value="Mannitol-specific EII, Chain A"/>
    <property type="match status" value="1"/>
</dbReference>
<evidence type="ECO:0000313" key="9">
    <source>
        <dbReference type="Proteomes" id="UP000198668"/>
    </source>
</evidence>
<feature type="domain" description="PRD" evidence="7">
    <location>
        <begin position="198"/>
        <end position="306"/>
    </location>
</feature>
<protein>
    <submittedName>
        <fullName evidence="8">Transcriptional antiterminator, BglG family</fullName>
    </submittedName>
</protein>
<keyword evidence="1" id="KW-0808">Transferase</keyword>
<dbReference type="Gene3D" id="1.10.1790.10">
    <property type="entry name" value="PRD domain"/>
    <property type="match status" value="1"/>
</dbReference>
<sequence>MFISSREKNIIQILIEQKSGVTIDYLSERLNVSNRTIYREMSSLESSLAHFQIKLLREAEGYRLVGTKGMMEELKQQIYQSPEELTVQQRQSLLVIMLLREEQEIKMEALAYDLNVSVSTIQSDLQSIAEIFEAYQIEIVRKKAKGIKAIALETNRRLIISGLITSEINEYDFFQLFTKEGKIKKERFERSTNPFLRLLSAEDLERAYQVVRDFSNRYFEEVTDTQYQRLVILLSLSINRMRKGQYISNLMMDDEVRVGLREENLKIGKEVLMNLQITDSIEDFLSAEVFFFAIQIQGLSVHLQNEFADDYDMTLDYEVRQLIRLVSNDMGWNFYHDETLFRDLLVHLSAALNRAKAPMPESSNFLLDKIYDEYPELSFVVKQRLKEIFPKTHFLSNEVIYIVIHFASAYERNPYKEKLSVLVICSSGVGTAKILESRLRKYIPEITDVQISRISQLPQVKFDRYDLILSTVFLQGFKTEYKVVTPLLMEDEVKSIKLYVRQISSKRKNKKQPRKVEELFDQTEEDFKDFYEKISEANIVLDYFDIVKITDETELTAILKKICQQLEGTILTNPEQVEKKLEKRMQLAPIGLPETNMALFHSVDESVVKPYFAIYELDQPISIEAIDHKLIQMERILMMLGPDPLSETTQEILGGISSAIVENPVNTKLFNNGTKELIHGFLSQLFLERIKN</sequence>
<evidence type="ECO:0000313" key="8">
    <source>
        <dbReference type="EMBL" id="SFH54338.1"/>
    </source>
</evidence>
<keyword evidence="9" id="KW-1185">Reference proteome</keyword>
<feature type="domain" description="PTS EIIA type-2" evidence="5">
    <location>
        <begin position="539"/>
        <end position="685"/>
    </location>
</feature>
<keyword evidence="2" id="KW-0677">Repeat</keyword>
<reference evidence="8 9" key="1">
    <citation type="submission" date="2016-10" db="EMBL/GenBank/DDBJ databases">
        <authorList>
            <person name="de Groot N.N."/>
        </authorList>
    </citation>
    <scope>NUCLEOTIDE SEQUENCE [LARGE SCALE GENOMIC DNA]</scope>
    <source>
        <strain evidence="8 9">DSM 27630</strain>
    </source>
</reference>
<evidence type="ECO:0000259" key="7">
    <source>
        <dbReference type="PROSITE" id="PS51372"/>
    </source>
</evidence>
<dbReference type="InterPro" id="IPR002178">
    <property type="entry name" value="PTS_EIIA_type-2_dom"/>
</dbReference>
<dbReference type="Pfam" id="PF00874">
    <property type="entry name" value="PRD"/>
    <property type="match status" value="1"/>
</dbReference>
<dbReference type="PROSITE" id="PS51099">
    <property type="entry name" value="PTS_EIIB_TYPE_2"/>
    <property type="match status" value="1"/>
</dbReference>
<dbReference type="GO" id="GO:0009401">
    <property type="term" value="P:phosphoenolpyruvate-dependent sugar phosphotransferase system"/>
    <property type="evidence" value="ECO:0007669"/>
    <property type="project" value="InterPro"/>
</dbReference>
<name>A0A1I3AW52_9LACT</name>
<dbReference type="InterPro" id="IPR050661">
    <property type="entry name" value="BglG_antiterminators"/>
</dbReference>
<evidence type="ECO:0000259" key="6">
    <source>
        <dbReference type="PROSITE" id="PS51099"/>
    </source>
</evidence>
<dbReference type="InterPro" id="IPR013011">
    <property type="entry name" value="PTS_EIIB_2"/>
</dbReference>
<dbReference type="Pfam" id="PF08279">
    <property type="entry name" value="HTH_11"/>
    <property type="match status" value="2"/>
</dbReference>
<dbReference type="InterPro" id="IPR016152">
    <property type="entry name" value="PTrfase/Anion_transptr"/>
</dbReference>
<dbReference type="SUPFAM" id="SSF46785">
    <property type="entry name" value="Winged helix' DNA-binding domain"/>
    <property type="match status" value="1"/>
</dbReference>
<feature type="domain" description="PTS EIIB type-2" evidence="6">
    <location>
        <begin position="419"/>
        <end position="508"/>
    </location>
</feature>
<dbReference type="InterPro" id="IPR036388">
    <property type="entry name" value="WH-like_DNA-bd_sf"/>
</dbReference>
<dbReference type="Gene3D" id="1.10.10.10">
    <property type="entry name" value="Winged helix-like DNA-binding domain superfamily/Winged helix DNA-binding domain"/>
    <property type="match status" value="2"/>
</dbReference>
<dbReference type="EMBL" id="FOQE01000002">
    <property type="protein sequence ID" value="SFH54338.1"/>
    <property type="molecule type" value="Genomic_DNA"/>
</dbReference>
<dbReference type="SUPFAM" id="SSF55804">
    <property type="entry name" value="Phoshotransferase/anion transport protein"/>
    <property type="match status" value="1"/>
</dbReference>
<gene>
    <name evidence="8" type="ORF">SAMN04489868_10260</name>
</gene>
<dbReference type="PANTHER" id="PTHR30185:SF18">
    <property type="entry name" value="TRANSCRIPTIONAL REGULATOR MTLR"/>
    <property type="match status" value="1"/>
</dbReference>
<dbReference type="InterPro" id="IPR036095">
    <property type="entry name" value="PTS_EIIB-like_sf"/>
</dbReference>
<keyword evidence="3" id="KW-0805">Transcription regulation</keyword>